<dbReference type="AlphaFoldDB" id="A0A2T0SAS1"/>
<organism evidence="1 2">
    <name type="scientific">Pseudosporangium ferrugineum</name>
    <dbReference type="NCBI Taxonomy" id="439699"/>
    <lineage>
        <taxon>Bacteria</taxon>
        <taxon>Bacillati</taxon>
        <taxon>Actinomycetota</taxon>
        <taxon>Actinomycetes</taxon>
        <taxon>Micromonosporales</taxon>
        <taxon>Micromonosporaceae</taxon>
        <taxon>Pseudosporangium</taxon>
    </lineage>
</organism>
<sequence length="144" mass="15707">MTRRDAEAEFSHLDRTVDVIDTPTGPVNLLPAGDPRAGRVDDRPCGFLLFGPPYDRTAAEARDRGWAVEHLPGGHLHQLVDPGSVAARHPHHDGEMALSGTLTANGRANHQGRGGRQPISFPLASWPMFRQPFLDVVRQPDPAL</sequence>
<name>A0A2T0SAS1_9ACTN</name>
<dbReference type="RefSeq" id="WP_211303711.1">
    <property type="nucleotide sequence ID" value="NZ_PVZG01000004.1"/>
</dbReference>
<dbReference type="Proteomes" id="UP000239209">
    <property type="component" value="Unassembled WGS sequence"/>
</dbReference>
<proteinExistence type="predicted"/>
<evidence type="ECO:0000313" key="2">
    <source>
        <dbReference type="Proteomes" id="UP000239209"/>
    </source>
</evidence>
<accession>A0A2T0SAS1</accession>
<comment type="caution">
    <text evidence="1">The sequence shown here is derived from an EMBL/GenBank/DDBJ whole genome shotgun (WGS) entry which is preliminary data.</text>
</comment>
<reference evidence="1 2" key="1">
    <citation type="submission" date="2018-03" db="EMBL/GenBank/DDBJ databases">
        <title>Genomic Encyclopedia of Archaeal and Bacterial Type Strains, Phase II (KMG-II): from individual species to whole genera.</title>
        <authorList>
            <person name="Goeker M."/>
        </authorList>
    </citation>
    <scope>NUCLEOTIDE SEQUENCE [LARGE SCALE GENOMIC DNA]</scope>
    <source>
        <strain evidence="1 2">DSM 45348</strain>
    </source>
</reference>
<gene>
    <name evidence="1" type="ORF">CLV70_10471</name>
</gene>
<dbReference type="EMBL" id="PVZG01000004">
    <property type="protein sequence ID" value="PRY30519.1"/>
    <property type="molecule type" value="Genomic_DNA"/>
</dbReference>
<protein>
    <submittedName>
        <fullName evidence="1">Uncharacterized protein</fullName>
    </submittedName>
</protein>
<keyword evidence="2" id="KW-1185">Reference proteome</keyword>
<evidence type="ECO:0000313" key="1">
    <source>
        <dbReference type="EMBL" id="PRY30519.1"/>
    </source>
</evidence>